<organism evidence="2 3">
    <name type="scientific">Glossina palpalis gambiensis</name>
    <dbReference type="NCBI Taxonomy" id="67801"/>
    <lineage>
        <taxon>Eukaryota</taxon>
        <taxon>Metazoa</taxon>
        <taxon>Ecdysozoa</taxon>
        <taxon>Arthropoda</taxon>
        <taxon>Hexapoda</taxon>
        <taxon>Insecta</taxon>
        <taxon>Pterygota</taxon>
        <taxon>Neoptera</taxon>
        <taxon>Endopterygota</taxon>
        <taxon>Diptera</taxon>
        <taxon>Brachycera</taxon>
        <taxon>Muscomorpha</taxon>
        <taxon>Hippoboscoidea</taxon>
        <taxon>Glossinidae</taxon>
        <taxon>Glossina</taxon>
    </lineage>
</organism>
<evidence type="ECO:0000256" key="1">
    <source>
        <dbReference type="SAM" id="Phobius"/>
    </source>
</evidence>
<evidence type="ECO:0000313" key="2">
    <source>
        <dbReference type="EnsemblMetazoa" id="GPPI029135-PA"/>
    </source>
</evidence>
<dbReference type="EnsemblMetazoa" id="GPPI029135-RA">
    <property type="protein sequence ID" value="GPPI029135-PA"/>
    <property type="gene ID" value="GPPI029135"/>
</dbReference>
<keyword evidence="1" id="KW-1133">Transmembrane helix</keyword>
<accession>A0A1B0BGC7</accession>
<sequence>MELILLCSDMSLLMTLITITITTTIISCHCAIGEMSSNHCETARNTRQAAVLIELSQFLDLPNGLLNDLNMIMQDLKSESYRRDNTNHKTFFLHLCYNEIEIGVFFRERIFITSQQQQKNANQFNIHILIRKIKCISSQLFALHKLQE</sequence>
<dbReference type="AlphaFoldDB" id="A0A1B0BGC7"/>
<keyword evidence="1" id="KW-0812">Transmembrane</keyword>
<reference evidence="2" key="2">
    <citation type="submission" date="2020-05" db="UniProtKB">
        <authorList>
            <consortium name="EnsemblMetazoa"/>
        </authorList>
    </citation>
    <scope>IDENTIFICATION</scope>
    <source>
        <strain evidence="2">IAEA</strain>
    </source>
</reference>
<feature type="transmembrane region" description="Helical" evidence="1">
    <location>
        <begin position="12"/>
        <end position="32"/>
    </location>
</feature>
<dbReference type="EMBL" id="JXJN01013829">
    <property type="status" value="NOT_ANNOTATED_CDS"/>
    <property type="molecule type" value="Genomic_DNA"/>
</dbReference>
<reference evidence="3" key="1">
    <citation type="submission" date="2015-01" db="EMBL/GenBank/DDBJ databases">
        <authorList>
            <person name="Aksoy S."/>
            <person name="Warren W."/>
            <person name="Wilson R.K."/>
        </authorList>
    </citation>
    <scope>NUCLEOTIDE SEQUENCE [LARGE SCALE GENOMIC DNA]</scope>
    <source>
        <strain evidence="3">IAEA</strain>
    </source>
</reference>
<dbReference type="Proteomes" id="UP000092460">
    <property type="component" value="Unassembled WGS sequence"/>
</dbReference>
<name>A0A1B0BGC7_9MUSC</name>
<protein>
    <submittedName>
        <fullName evidence="2">Uncharacterized protein</fullName>
    </submittedName>
</protein>
<evidence type="ECO:0000313" key="3">
    <source>
        <dbReference type="Proteomes" id="UP000092460"/>
    </source>
</evidence>
<keyword evidence="3" id="KW-1185">Reference proteome</keyword>
<keyword evidence="1" id="KW-0472">Membrane</keyword>
<dbReference type="VEuPathDB" id="VectorBase:GPPI029135"/>
<proteinExistence type="predicted"/>